<sequence length="432" mass="48517">MNRIPTDPFTLDHDAIHPAAGARSVPEVNVEEPFGVEELFFSRTDKRGVIEAYNEVFVRIAGFAGSELQGAPHNIIRHSDMPKAVFWVLWNGLKNGSPVGAYVKNKTKEGKYYWVFAIASPLGNGDFLSVRLKPTSPLLGVVSDLYGEILHAEQTEGLSPEDSAKRMMGRIQDLGFQTYAMFQAHALFEEFESRRKTIGAKQFSDLSNIHTISDNATKLRHEITELSEQFDNAALLIANMKIFAAKLPEGRSTINEIAKNYDLMLRDIRNHLKTLDIQEDFNGLWEASRDQNSFFMLCTSHLLEEMCDNFSKEGCLGGKTSKEDETHILNKLRNTYNTKSIAAVVHGIQSAMVIQRRVDFLRRMILGLSTIRIACRVEAGTLRDTAKGLDNIVARLDDFHDDVEAQLEKIQTAVNAILKGVDRSILGEREKD</sequence>
<dbReference type="Proteomes" id="UP000051681">
    <property type="component" value="Unassembled WGS sequence"/>
</dbReference>
<dbReference type="AlphaFoldDB" id="A0A0N7M1L9"/>
<evidence type="ECO:0000313" key="3">
    <source>
        <dbReference type="Proteomes" id="UP000051681"/>
    </source>
</evidence>
<proteinExistence type="predicted"/>
<dbReference type="SUPFAM" id="SSF55785">
    <property type="entry name" value="PYP-like sensor domain (PAS domain)"/>
    <property type="match status" value="1"/>
</dbReference>
<organism evidence="2 3">
    <name type="scientific">Thalassovita mediterranea</name>
    <dbReference type="NCBI Taxonomy" id="340021"/>
    <lineage>
        <taxon>Bacteria</taxon>
        <taxon>Pseudomonadati</taxon>
        <taxon>Pseudomonadota</taxon>
        <taxon>Alphaproteobacteria</taxon>
        <taxon>Rhodobacterales</taxon>
        <taxon>Roseobacteraceae</taxon>
        <taxon>Thalassovita</taxon>
    </lineage>
</organism>
<dbReference type="InterPro" id="IPR013655">
    <property type="entry name" value="PAS_fold_3"/>
</dbReference>
<dbReference type="Gene3D" id="3.30.450.20">
    <property type="entry name" value="PAS domain"/>
    <property type="match status" value="1"/>
</dbReference>
<evidence type="ECO:0000259" key="1">
    <source>
        <dbReference type="Pfam" id="PF08447"/>
    </source>
</evidence>
<keyword evidence="3" id="KW-1185">Reference proteome</keyword>
<reference evidence="2 3" key="1">
    <citation type="submission" date="2015-09" db="EMBL/GenBank/DDBJ databases">
        <authorList>
            <consortium name="Swine Surveillance"/>
        </authorList>
    </citation>
    <scope>NUCLEOTIDE SEQUENCE [LARGE SCALE GENOMIC DNA]</scope>
    <source>
        <strain evidence="2 3">CECT 8383</strain>
    </source>
</reference>
<dbReference type="EMBL" id="CYSF01000006">
    <property type="protein sequence ID" value="CUH83675.1"/>
    <property type="molecule type" value="Genomic_DNA"/>
</dbReference>
<accession>A0A0N7M1L9</accession>
<dbReference type="STRING" id="340021.TM5383_00875"/>
<keyword evidence="2" id="KW-0675">Receptor</keyword>
<dbReference type="Pfam" id="PF08447">
    <property type="entry name" value="PAS_3"/>
    <property type="match status" value="1"/>
</dbReference>
<dbReference type="InterPro" id="IPR000014">
    <property type="entry name" value="PAS"/>
</dbReference>
<dbReference type="InterPro" id="IPR035965">
    <property type="entry name" value="PAS-like_dom_sf"/>
</dbReference>
<evidence type="ECO:0000313" key="2">
    <source>
        <dbReference type="EMBL" id="CUH83675.1"/>
    </source>
</evidence>
<gene>
    <name evidence="2" type="primary">aer</name>
    <name evidence="2" type="ORF">TM5383_00875</name>
</gene>
<dbReference type="RefSeq" id="WP_058317819.1">
    <property type="nucleotide sequence ID" value="NZ_CYSF01000006.1"/>
</dbReference>
<feature type="domain" description="PAS fold-3" evidence="1">
    <location>
        <begin position="53"/>
        <end position="122"/>
    </location>
</feature>
<protein>
    <submittedName>
        <fullName evidence="2">Aerotaxis receptor</fullName>
    </submittedName>
</protein>
<dbReference type="CDD" id="cd00130">
    <property type="entry name" value="PAS"/>
    <property type="match status" value="1"/>
</dbReference>
<name>A0A0N7M1L9_9RHOB</name>